<evidence type="ECO:0008006" key="9">
    <source>
        <dbReference type="Google" id="ProtNLM"/>
    </source>
</evidence>
<evidence type="ECO:0000256" key="4">
    <source>
        <dbReference type="SAM" id="MobiDB-lite"/>
    </source>
</evidence>
<dbReference type="InterPro" id="IPR000700">
    <property type="entry name" value="PAS-assoc_C"/>
</dbReference>
<feature type="region of interest" description="Disordered" evidence="4">
    <location>
        <begin position="1"/>
        <end position="90"/>
    </location>
</feature>
<feature type="region of interest" description="Disordered" evidence="4">
    <location>
        <begin position="988"/>
        <end position="1086"/>
    </location>
</feature>
<sequence length="1086" mass="121288">MPETHRTNKLKTLWLPHQSRQNLPHPLESSPVLPSPDIPLHNRRNPYPCSGHPMPAKLAPMDRDRPRNTIPARNGYAPLSPSFDSEDDTAAGALGEPLIHDFATRSIPKEYKPFTAKDSDTHSIDLPMQRPPALIISDDDEEFQPRIIYNSRSAEQAYRPRSSRYSAQTQSIPREPEAVQSHHRRQPEASRQQLRQRTSEPTSEAHMDQYSGSSAPSTPRSHDHYSPDPMGYETGGSSTDNLPALQVKQGVVENDRLEPVLEDDPASFDLLPQAQAGGGSGFQLESRSDTMFSREHLEEIFKDRTLLLQFTNFLSANRPKSIPILVYYLDALKALRAISYANSLADSLGKIDGHDFANDKAGATINSALEKKAEQAFETLVRDDLPAYITHTFISVVSLSIQRRITGTLAPHLRESSEGLAEVFCLTDPSRPDNPIVFASEEFHRTTQYGVSYAIGRNCRFLQGPRTNLNSVRRFAKGIKEGKEVSEVFLNYRRDGSPFMNMLMVAPLLDSRGNCRYFIGAQVDVSGLCKDCTDLQALQRLLVKEDRKAHPENYDYEEEQEPHKDEFQALAEVLSGPELEVIRRHGGKMHSQHVEDPTDIQLHDRDRPRLLLKDQVSTPTDSPRNAFISDKFNGKLEGIYQNYLLVRPYPSLRILFSSPSLRVPGILQSPFLNRIGGSSRVRDELTAALAEGRGVTAKVRWISSRSDEEGRARWIHCTPLLGGNGSVGVWMVVIVDDESRRLKYFFAYTTVVSKILTATFTRSRYRLAIMPLIPIDEIPTLTLLYKLHHIEPQEEQPLHPYNSQHNAKIAIVRHDITKLEIDSIVNAANNSLLGGGGVDGAIHRAAGDGLYNECRTLHGCETGDAKITNAYELPCKKVIHAVGPIYGRSKRENTHEQLLRGCYRKSLELAEENGLQSIAFSALSTGVYGYPSDEAAHAAVSEVRNFLDGGHAKSLEKIVFCNFLQKDEDAYYEALPKFFPQDPAAIKDADKEEDKEPSTTSDTPKEPAALESALPAVPKAKPSHEKFLPEESSAASPAAQEPDTKKQKSTHENAEDSGDDWEKIDKASVPRHATVEDAEDEEPKKY</sequence>
<feature type="compositionally biased region" description="Basic and acidic residues" evidence="4">
    <location>
        <begin position="592"/>
        <end position="606"/>
    </location>
</feature>
<dbReference type="PROSITE" id="PS51154">
    <property type="entry name" value="MACRO"/>
    <property type="match status" value="1"/>
</dbReference>
<accession>A0A8H3UPN4</accession>
<proteinExistence type="predicted"/>
<dbReference type="SMART" id="SM00506">
    <property type="entry name" value="A1pp"/>
    <property type="match status" value="1"/>
</dbReference>
<feature type="compositionally biased region" description="Polar residues" evidence="4">
    <location>
        <begin position="210"/>
        <end position="219"/>
    </location>
</feature>
<feature type="compositionally biased region" description="Low complexity" evidence="4">
    <location>
        <begin position="1030"/>
        <end position="1041"/>
    </location>
</feature>
<feature type="compositionally biased region" description="Polar residues" evidence="4">
    <location>
        <begin position="189"/>
        <end position="202"/>
    </location>
</feature>
<evidence type="ECO:0000259" key="6">
    <source>
        <dbReference type="PROSITE" id="PS51154"/>
    </source>
</evidence>
<dbReference type="Gene3D" id="3.30.450.20">
    <property type="entry name" value="PAS domain"/>
    <property type="match status" value="1"/>
</dbReference>
<feature type="compositionally biased region" description="Basic and acidic residues" evidence="4">
    <location>
        <begin position="1042"/>
        <end position="1068"/>
    </location>
</feature>
<evidence type="ECO:0000313" key="7">
    <source>
        <dbReference type="EMBL" id="KAE9974762.1"/>
    </source>
</evidence>
<dbReference type="Pfam" id="PF13426">
    <property type="entry name" value="PAS_9"/>
    <property type="match status" value="1"/>
</dbReference>
<reference evidence="7 8" key="1">
    <citation type="submission" date="2018-12" db="EMBL/GenBank/DDBJ databases">
        <title>Venturia inaequalis Genome Resource.</title>
        <authorList>
            <person name="Lichtner F.J."/>
        </authorList>
    </citation>
    <scope>NUCLEOTIDE SEQUENCE [LARGE SCALE GENOMIC DNA]</scope>
    <source>
        <strain evidence="7 8">120213</strain>
    </source>
</reference>
<name>A0A8H3UPN4_VENIN</name>
<keyword evidence="3" id="KW-0157">Chromophore</keyword>
<dbReference type="EMBL" id="WNWS01000210">
    <property type="protein sequence ID" value="KAE9974762.1"/>
    <property type="molecule type" value="Genomic_DNA"/>
</dbReference>
<feature type="compositionally biased region" description="Acidic residues" evidence="4">
    <location>
        <begin position="1076"/>
        <end position="1086"/>
    </location>
</feature>
<dbReference type="SUPFAM" id="SSF55785">
    <property type="entry name" value="PYP-like sensor domain (PAS domain)"/>
    <property type="match status" value="1"/>
</dbReference>
<dbReference type="AlphaFoldDB" id="A0A8H3UPN4"/>
<dbReference type="CDD" id="cd00130">
    <property type="entry name" value="PAS"/>
    <property type="match status" value="1"/>
</dbReference>
<evidence type="ECO:0000256" key="1">
    <source>
        <dbReference type="ARBA" id="ARBA00022630"/>
    </source>
</evidence>
<dbReference type="GO" id="GO:0005634">
    <property type="term" value="C:nucleus"/>
    <property type="evidence" value="ECO:0007669"/>
    <property type="project" value="TreeGrafter"/>
</dbReference>
<evidence type="ECO:0000313" key="8">
    <source>
        <dbReference type="Proteomes" id="UP000447873"/>
    </source>
</evidence>
<organism evidence="7 8">
    <name type="scientific">Venturia inaequalis</name>
    <name type="common">Apple scab fungus</name>
    <dbReference type="NCBI Taxonomy" id="5025"/>
    <lineage>
        <taxon>Eukaryota</taxon>
        <taxon>Fungi</taxon>
        <taxon>Dikarya</taxon>
        <taxon>Ascomycota</taxon>
        <taxon>Pezizomycotina</taxon>
        <taxon>Dothideomycetes</taxon>
        <taxon>Pleosporomycetidae</taxon>
        <taxon>Venturiales</taxon>
        <taxon>Venturiaceae</taxon>
        <taxon>Venturia</taxon>
    </lineage>
</organism>
<dbReference type="PANTHER" id="PTHR47429">
    <property type="entry name" value="PROTEIN TWIN LOV 1"/>
    <property type="match status" value="1"/>
</dbReference>
<dbReference type="Pfam" id="PF01661">
    <property type="entry name" value="Macro"/>
    <property type="match status" value="1"/>
</dbReference>
<dbReference type="NCBIfam" id="NF001664">
    <property type="entry name" value="PRK00431.1-6"/>
    <property type="match status" value="1"/>
</dbReference>
<dbReference type="InterPro" id="IPR002589">
    <property type="entry name" value="Macro_dom"/>
</dbReference>
<keyword evidence="1" id="KW-0285">Flavoprotein</keyword>
<feature type="domain" description="Macro" evidence="6">
    <location>
        <begin position="796"/>
        <end position="979"/>
    </location>
</feature>
<dbReference type="SUPFAM" id="SSF52949">
    <property type="entry name" value="Macro domain-like"/>
    <property type="match status" value="1"/>
</dbReference>
<feature type="domain" description="PAC" evidence="5">
    <location>
        <begin position="483"/>
        <end position="537"/>
    </location>
</feature>
<dbReference type="Proteomes" id="UP000447873">
    <property type="component" value="Unassembled WGS sequence"/>
</dbReference>
<feature type="region of interest" description="Disordered" evidence="4">
    <location>
        <begin position="586"/>
        <end position="606"/>
    </location>
</feature>
<evidence type="ECO:0000256" key="2">
    <source>
        <dbReference type="ARBA" id="ARBA00022643"/>
    </source>
</evidence>
<dbReference type="PANTHER" id="PTHR47429:SF9">
    <property type="entry name" value="PAS DOMAIN-CONTAINING PROTEIN"/>
    <property type="match status" value="1"/>
</dbReference>
<dbReference type="Gene3D" id="3.40.220.10">
    <property type="entry name" value="Leucine Aminopeptidase, subunit E, domain 1"/>
    <property type="match status" value="1"/>
</dbReference>
<dbReference type="InterPro" id="IPR043472">
    <property type="entry name" value="Macro_dom-like"/>
</dbReference>
<dbReference type="CDD" id="cd02908">
    <property type="entry name" value="Macro_OAADPr_deacetylase"/>
    <property type="match status" value="1"/>
</dbReference>
<dbReference type="InterPro" id="IPR035965">
    <property type="entry name" value="PAS-like_dom_sf"/>
</dbReference>
<feature type="compositionally biased region" description="Polar residues" evidence="4">
    <location>
        <begin position="163"/>
        <end position="172"/>
    </location>
</feature>
<keyword evidence="2" id="KW-0288">FMN</keyword>
<gene>
    <name evidence="7" type="ORF">EG328_003668</name>
</gene>
<evidence type="ECO:0000256" key="3">
    <source>
        <dbReference type="ARBA" id="ARBA00022991"/>
    </source>
</evidence>
<dbReference type="PROSITE" id="PS50113">
    <property type="entry name" value="PAC"/>
    <property type="match status" value="1"/>
</dbReference>
<comment type="caution">
    <text evidence="7">The sequence shown here is derived from an EMBL/GenBank/DDBJ whole genome shotgun (WGS) entry which is preliminary data.</text>
</comment>
<evidence type="ECO:0000259" key="5">
    <source>
        <dbReference type="PROSITE" id="PS50113"/>
    </source>
</evidence>
<feature type="region of interest" description="Disordered" evidence="4">
    <location>
        <begin position="154"/>
        <end position="242"/>
    </location>
</feature>
<feature type="compositionally biased region" description="Basic and acidic residues" evidence="4">
    <location>
        <begin position="988"/>
        <end position="997"/>
    </location>
</feature>
<dbReference type="InterPro" id="IPR000014">
    <property type="entry name" value="PAS"/>
</dbReference>
<protein>
    <recommendedName>
        <fullName evidence="9">ADP-ribose 1''-phosphate phosphatase</fullName>
    </recommendedName>
</protein>